<dbReference type="InterPro" id="IPR011009">
    <property type="entry name" value="Kinase-like_dom_sf"/>
</dbReference>
<organism evidence="2 3">
    <name type="scientific">Paenibacillus tyrfis</name>
    <dbReference type="NCBI Taxonomy" id="1501230"/>
    <lineage>
        <taxon>Bacteria</taxon>
        <taxon>Bacillati</taxon>
        <taxon>Bacillota</taxon>
        <taxon>Bacilli</taxon>
        <taxon>Bacillales</taxon>
        <taxon>Paenibacillaceae</taxon>
        <taxon>Paenibacillus</taxon>
    </lineage>
</organism>
<dbReference type="Pfam" id="PF01636">
    <property type="entry name" value="APH"/>
    <property type="match status" value="1"/>
</dbReference>
<keyword evidence="3" id="KW-1185">Reference proteome</keyword>
<name>A0A081P9N9_9BACL</name>
<dbReference type="eggNOG" id="COG3173">
    <property type="taxonomic scope" value="Bacteria"/>
</dbReference>
<reference evidence="2 3" key="1">
    <citation type="submission" date="2014-06" db="EMBL/GenBank/DDBJ databases">
        <title>Draft genome sequence of Paenibacillus sp. MSt1.</title>
        <authorList>
            <person name="Aw Y.K."/>
            <person name="Ong K.S."/>
            <person name="Gan H.M."/>
            <person name="Lee S.M."/>
        </authorList>
    </citation>
    <scope>NUCLEOTIDE SEQUENCE [LARGE SCALE GENOMIC DNA]</scope>
    <source>
        <strain evidence="2 3">MSt1</strain>
    </source>
</reference>
<dbReference type="SUPFAM" id="SSF56112">
    <property type="entry name" value="Protein kinase-like (PK-like)"/>
    <property type="match status" value="1"/>
</dbReference>
<accession>A0A081P9N9</accession>
<dbReference type="InterPro" id="IPR051678">
    <property type="entry name" value="AGP_Transferase"/>
</dbReference>
<sequence>MRMEHKALYMESLRHYCPELPLLEVEAIESGQNNDVLLVNAQWIFRFPKYAEGIHRLRYEVGLLNTVKERVSIPVPAPAKWNHQSDRVGSVFVGYPKIPGEPLLDGQWRELESAGVPTVRGIARQLAAFLNELHSVPADALGESGPEYDGYREWSELFERIRAKLYPHMNREAQRWTERHFVGFLGNGSNFRITTVLVHGDFGGSNILYDPGRRKISGILDFGSSGPGDPAVDYAGLLASYGEPFLRYMIELDPDIEGLLERVKFYQGTFALQEALFGLENDDPQAFRDGIEAYK</sequence>
<gene>
    <name evidence="2" type="ORF">ET33_19380</name>
</gene>
<proteinExistence type="predicted"/>
<dbReference type="AlphaFoldDB" id="A0A081P9N9"/>
<evidence type="ECO:0000259" key="1">
    <source>
        <dbReference type="Pfam" id="PF01636"/>
    </source>
</evidence>
<dbReference type="Proteomes" id="UP000028123">
    <property type="component" value="Unassembled WGS sequence"/>
</dbReference>
<evidence type="ECO:0000313" key="3">
    <source>
        <dbReference type="Proteomes" id="UP000028123"/>
    </source>
</evidence>
<comment type="caution">
    <text evidence="2">The sequence shown here is derived from an EMBL/GenBank/DDBJ whole genome shotgun (WGS) entry which is preliminary data.</text>
</comment>
<dbReference type="InterPro" id="IPR002575">
    <property type="entry name" value="Aminoglycoside_PTrfase"/>
</dbReference>
<feature type="domain" description="Aminoglycoside phosphotransferase" evidence="1">
    <location>
        <begin position="25"/>
        <end position="245"/>
    </location>
</feature>
<dbReference type="EMBL" id="JNVM01000003">
    <property type="protein sequence ID" value="KEQ27412.1"/>
    <property type="molecule type" value="Genomic_DNA"/>
</dbReference>
<dbReference type="Gene3D" id="3.30.200.20">
    <property type="entry name" value="Phosphorylase Kinase, domain 1"/>
    <property type="match status" value="1"/>
</dbReference>
<dbReference type="Gene3D" id="3.90.1200.10">
    <property type="match status" value="1"/>
</dbReference>
<evidence type="ECO:0000313" key="2">
    <source>
        <dbReference type="EMBL" id="KEQ27412.1"/>
    </source>
</evidence>
<dbReference type="PANTHER" id="PTHR21310:SF15">
    <property type="entry name" value="AMINOGLYCOSIDE PHOSPHOTRANSFERASE DOMAIN-CONTAINING PROTEIN"/>
    <property type="match status" value="1"/>
</dbReference>
<dbReference type="PANTHER" id="PTHR21310">
    <property type="entry name" value="AMINOGLYCOSIDE PHOSPHOTRANSFERASE-RELATED-RELATED"/>
    <property type="match status" value="1"/>
</dbReference>
<protein>
    <recommendedName>
        <fullName evidence="1">Aminoglycoside phosphotransferase domain-containing protein</fullName>
    </recommendedName>
</protein>